<sequence length="270" mass="31144">MYLKIAFWSNTPGQAGTTSNLVGVALMASMSYHYKTMILQSQYGLYNLDSALMDRGRDDLIREEFSYYYENGIDYLLRKSIISGITTDDVKQGCVEIVRDRAYYIPATIKNSREIYQENIKKHLQSILEAADEFADLTFIDAGCGVNEISARIFEAADMIVVNFNQNCRAMNQFFQSYQKFSEKLVFLIGSYDYNSTYNAKNVQRMYRIDRKNLGVIPYNVGFQDAFGEGKVVRFLKSNFNCREHDKNYYFIKELKASSNMILKRAGLVD</sequence>
<dbReference type="EMBL" id="FMKA01000003">
    <property type="protein sequence ID" value="SCP95993.1"/>
    <property type="molecule type" value="Genomic_DNA"/>
</dbReference>
<evidence type="ECO:0008006" key="3">
    <source>
        <dbReference type="Google" id="ProtNLM"/>
    </source>
</evidence>
<organism evidence="1 2">
    <name type="scientific">Anaerobium acetethylicum</name>
    <dbReference type="NCBI Taxonomy" id="1619234"/>
    <lineage>
        <taxon>Bacteria</taxon>
        <taxon>Bacillati</taxon>
        <taxon>Bacillota</taxon>
        <taxon>Clostridia</taxon>
        <taxon>Lachnospirales</taxon>
        <taxon>Lachnospiraceae</taxon>
        <taxon>Anaerobium</taxon>
    </lineage>
</organism>
<accession>A0A1D3TQQ9</accession>
<protein>
    <recommendedName>
        <fullName evidence="3">Cellulose biosynthesis protein BcsQ</fullName>
    </recommendedName>
</protein>
<dbReference type="STRING" id="1619234.SAMN05421730_100395"/>
<name>A0A1D3TQQ9_9FIRM</name>
<gene>
    <name evidence="1" type="ORF">SAMN05421730_100395</name>
</gene>
<dbReference type="Gene3D" id="3.40.50.300">
    <property type="entry name" value="P-loop containing nucleotide triphosphate hydrolases"/>
    <property type="match status" value="1"/>
</dbReference>
<evidence type="ECO:0000313" key="1">
    <source>
        <dbReference type="EMBL" id="SCP95993.1"/>
    </source>
</evidence>
<keyword evidence="2" id="KW-1185">Reference proteome</keyword>
<proteinExistence type="predicted"/>
<reference evidence="1 2" key="1">
    <citation type="submission" date="2016-09" db="EMBL/GenBank/DDBJ databases">
        <authorList>
            <person name="Capua I."/>
            <person name="De Benedictis P."/>
            <person name="Joannis T."/>
            <person name="Lombin L.H."/>
            <person name="Cattoli G."/>
        </authorList>
    </citation>
    <scope>NUCLEOTIDE SEQUENCE [LARGE SCALE GENOMIC DNA]</scope>
    <source>
        <strain evidence="1 2">GluBS11</strain>
    </source>
</reference>
<dbReference type="AlphaFoldDB" id="A0A1D3TQQ9"/>
<dbReference type="InterPro" id="IPR027417">
    <property type="entry name" value="P-loop_NTPase"/>
</dbReference>
<evidence type="ECO:0000313" key="2">
    <source>
        <dbReference type="Proteomes" id="UP000199315"/>
    </source>
</evidence>
<dbReference type="Proteomes" id="UP000199315">
    <property type="component" value="Unassembled WGS sequence"/>
</dbReference>